<comment type="function">
    <text evidence="12">Component of the NuA4 histone acetyltransferase complex which is involved in transcriptional activation of selected genes principally by acetylation of nucleosomal histone H4 and H2A. The NuA4 complex is also involved in DNA repair. Involved in cell cycle progression and meiosis.</text>
</comment>
<dbReference type="STRING" id="253628.A0A0D2AKS6"/>
<dbReference type="PROSITE" id="PS50016">
    <property type="entry name" value="ZF_PHD_2"/>
    <property type="match status" value="1"/>
</dbReference>
<feature type="binding site" evidence="14">
    <location>
        <position position="356"/>
    </location>
    <ligand>
        <name>Zn(2+)</name>
        <dbReference type="ChEBI" id="CHEBI:29105"/>
        <label>1</label>
    </ligand>
</feature>
<dbReference type="Pfam" id="PF12998">
    <property type="entry name" value="ING"/>
    <property type="match status" value="1"/>
</dbReference>
<feature type="binding site" evidence="14">
    <location>
        <position position="397"/>
    </location>
    <ligand>
        <name>Zn(2+)</name>
        <dbReference type="ChEBI" id="CHEBI:29105"/>
        <label>2</label>
    </ligand>
</feature>
<feature type="site" description="Histone H3K4me3 binding" evidence="13">
    <location>
        <position position="376"/>
    </location>
</feature>
<evidence type="ECO:0000256" key="12">
    <source>
        <dbReference type="ARBA" id="ARBA00037044"/>
    </source>
</evidence>
<dbReference type="SMART" id="SM00249">
    <property type="entry name" value="PHD"/>
    <property type="match status" value="1"/>
</dbReference>
<keyword evidence="7 16" id="KW-0156">Chromatin regulator</keyword>
<feature type="domain" description="PHD-type" evidence="18">
    <location>
        <begin position="351"/>
        <end position="400"/>
    </location>
</feature>
<dbReference type="FunCoup" id="A0A0D2AKS6">
    <property type="interactions" value="273"/>
</dbReference>
<keyword evidence="20" id="KW-1185">Reference proteome</keyword>
<dbReference type="InParanoid" id="A0A0D2AKS6"/>
<evidence type="ECO:0000256" key="5">
    <source>
        <dbReference type="ARBA" id="ARBA00022771"/>
    </source>
</evidence>
<dbReference type="InterPro" id="IPR028651">
    <property type="entry name" value="ING_fam"/>
</dbReference>
<dbReference type="PROSITE" id="PS01359">
    <property type="entry name" value="ZF_PHD_1"/>
    <property type="match status" value="1"/>
</dbReference>
<feature type="binding site" evidence="14">
    <location>
        <position position="354"/>
    </location>
    <ligand>
        <name>Zn(2+)</name>
        <dbReference type="ChEBI" id="CHEBI:29105"/>
        <label>1</label>
    </ligand>
</feature>
<evidence type="ECO:0000256" key="14">
    <source>
        <dbReference type="PIRSR" id="PIRSR628651-51"/>
    </source>
</evidence>
<feature type="compositionally biased region" description="Acidic residues" evidence="17">
    <location>
        <begin position="322"/>
        <end position="332"/>
    </location>
</feature>
<feature type="region of interest" description="Disordered" evidence="17">
    <location>
        <begin position="211"/>
        <end position="349"/>
    </location>
</feature>
<dbReference type="RefSeq" id="XP_016209488.1">
    <property type="nucleotide sequence ID" value="XM_016362621.1"/>
</dbReference>
<evidence type="ECO:0000256" key="11">
    <source>
        <dbReference type="ARBA" id="ARBA00023306"/>
    </source>
</evidence>
<reference evidence="19 20" key="1">
    <citation type="submission" date="2015-01" db="EMBL/GenBank/DDBJ databases">
        <title>The Genome Sequence of Ochroconis gallopava CBS43764.</title>
        <authorList>
            <consortium name="The Broad Institute Genomics Platform"/>
            <person name="Cuomo C."/>
            <person name="de Hoog S."/>
            <person name="Gorbushina A."/>
            <person name="Stielow B."/>
            <person name="Teixiera M."/>
            <person name="Abouelleil A."/>
            <person name="Chapman S.B."/>
            <person name="Priest M."/>
            <person name="Young S.K."/>
            <person name="Wortman J."/>
            <person name="Nusbaum C."/>
            <person name="Birren B."/>
        </authorList>
    </citation>
    <scope>NUCLEOTIDE SEQUENCE [LARGE SCALE GENOMIC DNA]</scope>
    <source>
        <strain evidence="19 20">CBS 43764</strain>
    </source>
</reference>
<feature type="compositionally biased region" description="Polar residues" evidence="17">
    <location>
        <begin position="140"/>
        <end position="160"/>
    </location>
</feature>
<dbReference type="HOGENOM" id="CLU_031900_7_0_1"/>
<comment type="similarity">
    <text evidence="2 16">Belongs to the ING family.</text>
</comment>
<dbReference type="GO" id="GO:0005634">
    <property type="term" value="C:nucleus"/>
    <property type="evidence" value="ECO:0007669"/>
    <property type="project" value="UniProtKB-SubCell"/>
</dbReference>
<evidence type="ECO:0000256" key="8">
    <source>
        <dbReference type="ARBA" id="ARBA00023204"/>
    </source>
</evidence>
<keyword evidence="11" id="KW-0131">Cell cycle</keyword>
<dbReference type="PANTHER" id="PTHR10333:SF100">
    <property type="entry name" value="CHROMATIN MODIFICATION-RELATED PROTEIN YNG2"/>
    <property type="match status" value="1"/>
</dbReference>
<dbReference type="Gene3D" id="3.30.40.10">
    <property type="entry name" value="Zinc/RING finger domain, C3HC4 (zinc finger)"/>
    <property type="match status" value="1"/>
</dbReference>
<name>A0A0D2AKS6_9PEZI</name>
<gene>
    <name evidence="19" type="ORF">PV09_08684</name>
</gene>
<dbReference type="GO" id="GO:0006325">
    <property type="term" value="P:chromatin organization"/>
    <property type="evidence" value="ECO:0007669"/>
    <property type="project" value="UniProtKB-KW"/>
</dbReference>
<comment type="subunit">
    <text evidence="16">Component of an histone acetyltransferase complex. Interacts with H3K4me3 and to a lesser extent with H3K4me2.</text>
</comment>
<keyword evidence="4" id="KW-0227">DNA damage</keyword>
<sequence length="408" mass="44115">MAATEDAANVLEQFIHDVANLPAEIAHLYEEAQAKQESINECYAIINSRDSNIQKFIKQNGSLVENPKEEEYSNAVRKNFLKAQELQEEKLALLQKSCVLMDRYVKRLDIKLRDLQTDGIMPIDPSMPSLLRDSPGNLVPPSSSANTGTNTPLQPLSLNTAGGQTNVAQAAINQVTRAISGASTNNSSGAVVQPHPLLNRSHLASAQAAATIQLNRSQRETSASSERKRPRPEGSLGPLPARPSTLARQSSLGPSTPKAGTPGGSRAGSVGPRPAKRPLAGKRPDMKPNKKKTNKHGLSKKVNRRLNNVSRASPSTTGEDSVASEDGSEIENEPDHDVESADADDDGADDTKYCYCQKVSYGDMVACDNADCKNQWFHWECAGLDAEPVGDWLCRDCAKLPKSKIRKA</sequence>
<dbReference type="InterPro" id="IPR019786">
    <property type="entry name" value="Zinc_finger_PHD-type_CS"/>
</dbReference>
<feature type="compositionally biased region" description="Polar residues" evidence="17">
    <location>
        <begin position="211"/>
        <end position="224"/>
    </location>
</feature>
<protein>
    <recommendedName>
        <fullName evidence="16">Chromatin modification-related protein</fullName>
    </recommendedName>
</protein>
<evidence type="ECO:0000256" key="13">
    <source>
        <dbReference type="PIRSR" id="PIRSR628651-50"/>
    </source>
</evidence>
<dbReference type="GeneID" id="27316657"/>
<keyword evidence="10" id="KW-0469">Meiosis</keyword>
<feature type="region of interest" description="Disordered" evidence="17">
    <location>
        <begin position="126"/>
        <end position="160"/>
    </location>
</feature>
<dbReference type="AlphaFoldDB" id="A0A0D2AKS6"/>
<evidence type="ECO:0000259" key="18">
    <source>
        <dbReference type="PROSITE" id="PS50016"/>
    </source>
</evidence>
<evidence type="ECO:0000256" key="3">
    <source>
        <dbReference type="ARBA" id="ARBA00022723"/>
    </source>
</evidence>
<feature type="binding site" evidence="14">
    <location>
        <position position="378"/>
    </location>
    <ligand>
        <name>Zn(2+)</name>
        <dbReference type="ChEBI" id="CHEBI:29105"/>
        <label>1</label>
    </ligand>
</feature>
<dbReference type="InterPro" id="IPR001965">
    <property type="entry name" value="Znf_PHD"/>
</dbReference>
<evidence type="ECO:0000256" key="2">
    <source>
        <dbReference type="ARBA" id="ARBA00010210"/>
    </source>
</evidence>
<dbReference type="InterPro" id="IPR024610">
    <property type="entry name" value="ING_N_histone-binding"/>
</dbReference>
<evidence type="ECO:0000256" key="16">
    <source>
        <dbReference type="RuleBase" id="RU361213"/>
    </source>
</evidence>
<evidence type="ECO:0000256" key="1">
    <source>
        <dbReference type="ARBA" id="ARBA00004123"/>
    </source>
</evidence>
<dbReference type="CDD" id="cd15505">
    <property type="entry name" value="PHD_ING"/>
    <property type="match status" value="1"/>
</dbReference>
<feature type="site" description="Histone H3K4me3 binding" evidence="13">
    <location>
        <position position="364"/>
    </location>
</feature>
<evidence type="ECO:0000256" key="15">
    <source>
        <dbReference type="PROSITE-ProRule" id="PRU00146"/>
    </source>
</evidence>
<feature type="binding site" evidence="14">
    <location>
        <position position="394"/>
    </location>
    <ligand>
        <name>Zn(2+)</name>
        <dbReference type="ChEBI" id="CHEBI:29105"/>
        <label>2</label>
    </ligand>
</feature>
<feature type="site" description="Histone H3K4me3 binding" evidence="13">
    <location>
        <position position="353"/>
    </location>
</feature>
<evidence type="ECO:0000256" key="6">
    <source>
        <dbReference type="ARBA" id="ARBA00022833"/>
    </source>
</evidence>
<dbReference type="GO" id="GO:0035267">
    <property type="term" value="C:NuA4 histone acetyltransferase complex"/>
    <property type="evidence" value="ECO:0007669"/>
    <property type="project" value="TreeGrafter"/>
</dbReference>
<evidence type="ECO:0000256" key="7">
    <source>
        <dbReference type="ARBA" id="ARBA00022853"/>
    </source>
</evidence>
<dbReference type="SMART" id="SM01408">
    <property type="entry name" value="ING"/>
    <property type="match status" value="1"/>
</dbReference>
<accession>A0A0D2AKS6</accession>
<feature type="binding site" evidence="14">
    <location>
        <position position="381"/>
    </location>
    <ligand>
        <name>Zn(2+)</name>
        <dbReference type="ChEBI" id="CHEBI:29105"/>
        <label>1</label>
    </ligand>
</feature>
<evidence type="ECO:0000313" key="20">
    <source>
        <dbReference type="Proteomes" id="UP000053259"/>
    </source>
</evidence>
<dbReference type="Gene3D" id="6.10.140.1740">
    <property type="match status" value="1"/>
</dbReference>
<evidence type="ECO:0000256" key="10">
    <source>
        <dbReference type="ARBA" id="ARBA00023254"/>
    </source>
</evidence>
<dbReference type="GO" id="GO:0006355">
    <property type="term" value="P:regulation of DNA-templated transcription"/>
    <property type="evidence" value="ECO:0007669"/>
    <property type="project" value="TreeGrafter"/>
</dbReference>
<comment type="function">
    <text evidence="16">Component of an histone acetyltransferase complex.</text>
</comment>
<feature type="site" description="Histone H3K4me3 binding" evidence="13">
    <location>
        <position position="368"/>
    </location>
</feature>
<dbReference type="InterPro" id="IPR013083">
    <property type="entry name" value="Znf_RING/FYVE/PHD"/>
</dbReference>
<dbReference type="GO" id="GO:0051321">
    <property type="term" value="P:meiotic cell cycle"/>
    <property type="evidence" value="ECO:0007669"/>
    <property type="project" value="UniProtKB-KW"/>
</dbReference>
<keyword evidence="6 14" id="KW-0862">Zinc</keyword>
<dbReference type="Proteomes" id="UP000053259">
    <property type="component" value="Unassembled WGS sequence"/>
</dbReference>
<dbReference type="VEuPathDB" id="FungiDB:PV09_08684"/>
<dbReference type="PANTHER" id="PTHR10333">
    <property type="entry name" value="INHIBITOR OF GROWTH PROTEIN"/>
    <property type="match status" value="1"/>
</dbReference>
<evidence type="ECO:0000256" key="17">
    <source>
        <dbReference type="SAM" id="MobiDB-lite"/>
    </source>
</evidence>
<dbReference type="GO" id="GO:0006281">
    <property type="term" value="P:DNA repair"/>
    <property type="evidence" value="ECO:0007669"/>
    <property type="project" value="UniProtKB-KW"/>
</dbReference>
<dbReference type="SUPFAM" id="SSF57903">
    <property type="entry name" value="FYVE/PHD zinc finger"/>
    <property type="match status" value="1"/>
</dbReference>
<comment type="subcellular location">
    <subcellularLocation>
        <location evidence="1 16">Nucleus</location>
    </subcellularLocation>
</comment>
<dbReference type="CDD" id="cd16858">
    <property type="entry name" value="ING_ING3_Yng2p"/>
    <property type="match status" value="1"/>
</dbReference>
<dbReference type="InterPro" id="IPR011011">
    <property type="entry name" value="Znf_FYVE_PHD"/>
</dbReference>
<dbReference type="GO" id="GO:0008270">
    <property type="term" value="F:zinc ion binding"/>
    <property type="evidence" value="ECO:0007669"/>
    <property type="project" value="UniProtKB-KW"/>
</dbReference>
<comment type="domain">
    <text evidence="16">The PHD-type zinc finger mediates the binding to H3K4me3.</text>
</comment>
<keyword evidence="5 15" id="KW-0863">Zinc-finger</keyword>
<keyword evidence="9 16" id="KW-0539">Nucleus</keyword>
<keyword evidence="3 14" id="KW-0479">Metal-binding</keyword>
<proteinExistence type="inferred from homology"/>
<dbReference type="OrthoDB" id="2505961at2759"/>
<feature type="compositionally biased region" description="Basic residues" evidence="17">
    <location>
        <begin position="289"/>
        <end position="304"/>
    </location>
</feature>
<dbReference type="InterPro" id="IPR019787">
    <property type="entry name" value="Znf_PHD-finger"/>
</dbReference>
<evidence type="ECO:0000256" key="9">
    <source>
        <dbReference type="ARBA" id="ARBA00023242"/>
    </source>
</evidence>
<evidence type="ECO:0000313" key="19">
    <source>
        <dbReference type="EMBL" id="KIV99618.1"/>
    </source>
</evidence>
<feature type="binding site" evidence="14">
    <location>
        <position position="372"/>
    </location>
    <ligand>
        <name>Zn(2+)</name>
        <dbReference type="ChEBI" id="CHEBI:29105"/>
        <label>2</label>
    </ligand>
</feature>
<keyword evidence="8" id="KW-0234">DNA repair</keyword>
<evidence type="ECO:0000256" key="4">
    <source>
        <dbReference type="ARBA" id="ARBA00022763"/>
    </source>
</evidence>
<feature type="binding site" evidence="14">
    <location>
        <position position="367"/>
    </location>
    <ligand>
        <name>Zn(2+)</name>
        <dbReference type="ChEBI" id="CHEBI:29105"/>
        <label>2</label>
    </ligand>
</feature>
<organism evidence="19 20">
    <name type="scientific">Verruconis gallopava</name>
    <dbReference type="NCBI Taxonomy" id="253628"/>
    <lineage>
        <taxon>Eukaryota</taxon>
        <taxon>Fungi</taxon>
        <taxon>Dikarya</taxon>
        <taxon>Ascomycota</taxon>
        <taxon>Pezizomycotina</taxon>
        <taxon>Dothideomycetes</taxon>
        <taxon>Pleosporomycetidae</taxon>
        <taxon>Venturiales</taxon>
        <taxon>Sympoventuriaceae</taxon>
        <taxon>Verruconis</taxon>
    </lineage>
</organism>
<dbReference type="EMBL" id="KN847574">
    <property type="protein sequence ID" value="KIV99618.1"/>
    <property type="molecule type" value="Genomic_DNA"/>
</dbReference>
<feature type="compositionally biased region" description="Polar residues" evidence="17">
    <location>
        <begin position="305"/>
        <end position="319"/>
    </location>
</feature>